<dbReference type="PANTHER" id="PTHR43394">
    <property type="entry name" value="ATP-DEPENDENT PERMEASE MDL1, MITOCHONDRIAL"/>
    <property type="match status" value="1"/>
</dbReference>
<dbReference type="EMBL" id="MLAA01000025">
    <property type="protein sequence ID" value="OOF69658.1"/>
    <property type="molecule type" value="Genomic_DNA"/>
</dbReference>
<dbReference type="InterPro" id="IPR011527">
    <property type="entry name" value="ABC1_TM_dom"/>
</dbReference>
<dbReference type="PROSITE" id="PS50929">
    <property type="entry name" value="ABC_TM1F"/>
    <property type="match status" value="1"/>
</dbReference>
<dbReference type="CDD" id="cd18587">
    <property type="entry name" value="ABC_6TM_LapB_like"/>
    <property type="match status" value="1"/>
</dbReference>
<dbReference type="InterPro" id="IPR017871">
    <property type="entry name" value="ABC_transporter-like_CS"/>
</dbReference>
<evidence type="ECO:0000256" key="8">
    <source>
        <dbReference type="ARBA" id="ARBA00023136"/>
    </source>
</evidence>
<dbReference type="Pfam" id="PF00664">
    <property type="entry name" value="ABC_membrane"/>
    <property type="match status" value="1"/>
</dbReference>
<dbReference type="PROSITE" id="PS00211">
    <property type="entry name" value="ABC_TRANSPORTER_1"/>
    <property type="match status" value="1"/>
</dbReference>
<dbReference type="RefSeq" id="WP_077463381.1">
    <property type="nucleotide sequence ID" value="NZ_MLAA01000025.1"/>
</dbReference>
<dbReference type="SUPFAM" id="SSF90123">
    <property type="entry name" value="ABC transporter transmembrane region"/>
    <property type="match status" value="1"/>
</dbReference>
<feature type="transmembrane region" description="Helical" evidence="10">
    <location>
        <begin position="157"/>
        <end position="179"/>
    </location>
</feature>
<evidence type="ECO:0000259" key="12">
    <source>
        <dbReference type="PROSITE" id="PS50929"/>
    </source>
</evidence>
<dbReference type="InterPro" id="IPR003593">
    <property type="entry name" value="AAA+_ATPase"/>
</dbReference>
<proteinExistence type="predicted"/>
<evidence type="ECO:0008006" key="16">
    <source>
        <dbReference type="Google" id="ProtNLM"/>
    </source>
</evidence>
<feature type="compositionally biased region" description="Basic and acidic residues" evidence="9">
    <location>
        <begin position="717"/>
        <end position="737"/>
    </location>
</feature>
<dbReference type="InterPro" id="IPR039421">
    <property type="entry name" value="Type_1_exporter"/>
</dbReference>
<evidence type="ECO:0000256" key="5">
    <source>
        <dbReference type="ARBA" id="ARBA00022801"/>
    </source>
</evidence>
<gene>
    <name evidence="14" type="ORF">BKG89_06100</name>
</gene>
<feature type="transmembrane region" description="Helical" evidence="10">
    <location>
        <begin position="269"/>
        <end position="288"/>
    </location>
</feature>
<feature type="region of interest" description="Disordered" evidence="9">
    <location>
        <begin position="703"/>
        <end position="737"/>
    </location>
</feature>
<evidence type="ECO:0000256" key="7">
    <source>
        <dbReference type="ARBA" id="ARBA00022989"/>
    </source>
</evidence>
<organism evidence="14 15">
    <name type="scientific">Rodentibacter caecimuris</name>
    <dbReference type="NCBI Taxonomy" id="1796644"/>
    <lineage>
        <taxon>Bacteria</taxon>
        <taxon>Pseudomonadati</taxon>
        <taxon>Pseudomonadota</taxon>
        <taxon>Gammaproteobacteria</taxon>
        <taxon>Pasteurellales</taxon>
        <taxon>Pasteurellaceae</taxon>
        <taxon>Rodentibacter</taxon>
    </lineage>
</organism>
<keyword evidence="3 10" id="KW-0812">Transmembrane</keyword>
<dbReference type="Gene3D" id="3.90.70.10">
    <property type="entry name" value="Cysteine proteinases"/>
    <property type="match status" value="1"/>
</dbReference>
<dbReference type="InterPro" id="IPR017750">
    <property type="entry name" value="ATPase_T1SS"/>
</dbReference>
<evidence type="ECO:0000256" key="1">
    <source>
        <dbReference type="ARBA" id="ARBA00004651"/>
    </source>
</evidence>
<evidence type="ECO:0000256" key="9">
    <source>
        <dbReference type="SAM" id="MobiDB-lite"/>
    </source>
</evidence>
<reference evidence="14 15" key="1">
    <citation type="submission" date="2016-10" db="EMBL/GenBank/DDBJ databases">
        <title>Rodentibacter gen. nov. and new species.</title>
        <authorList>
            <person name="Christensen H."/>
        </authorList>
    </citation>
    <scope>NUCLEOTIDE SEQUENCE [LARGE SCALE GENOMIC DNA]</scope>
    <source>
        <strain evidence="14 15">1998236014</strain>
    </source>
</reference>
<dbReference type="Proteomes" id="UP000188820">
    <property type="component" value="Unassembled WGS sequence"/>
</dbReference>
<dbReference type="Pfam" id="PF00005">
    <property type="entry name" value="ABC_tran"/>
    <property type="match status" value="1"/>
</dbReference>
<keyword evidence="8 10" id="KW-0472">Membrane</keyword>
<feature type="domain" description="ABC transmembrane type-1" evidence="12">
    <location>
        <begin position="157"/>
        <end position="439"/>
    </location>
</feature>
<evidence type="ECO:0000313" key="15">
    <source>
        <dbReference type="Proteomes" id="UP000188820"/>
    </source>
</evidence>
<evidence type="ECO:0000256" key="3">
    <source>
        <dbReference type="ARBA" id="ARBA00022692"/>
    </source>
</evidence>
<dbReference type="InterPro" id="IPR027417">
    <property type="entry name" value="P-loop_NTPase"/>
</dbReference>
<keyword evidence="2" id="KW-1003">Cell membrane</keyword>
<dbReference type="PROSITE" id="PS50990">
    <property type="entry name" value="PEPTIDASE_C39"/>
    <property type="match status" value="1"/>
</dbReference>
<dbReference type="NCBIfam" id="TIGR03375">
    <property type="entry name" value="type_I_sec_LssB"/>
    <property type="match status" value="1"/>
</dbReference>
<keyword evidence="5" id="KW-0378">Hydrolase</keyword>
<keyword evidence="7 10" id="KW-1133">Transmembrane helix</keyword>
<dbReference type="PANTHER" id="PTHR43394:SF1">
    <property type="entry name" value="ATP-BINDING CASSETTE SUB-FAMILY B MEMBER 10, MITOCHONDRIAL"/>
    <property type="match status" value="1"/>
</dbReference>
<dbReference type="PROSITE" id="PS50893">
    <property type="entry name" value="ABC_TRANSPORTER_2"/>
    <property type="match status" value="1"/>
</dbReference>
<feature type="domain" description="ABC transporter" evidence="11">
    <location>
        <begin position="473"/>
        <end position="710"/>
    </location>
</feature>
<dbReference type="Gene3D" id="1.20.1560.10">
    <property type="entry name" value="ABC transporter type 1, transmembrane domain"/>
    <property type="match status" value="1"/>
</dbReference>
<evidence type="ECO:0000256" key="2">
    <source>
        <dbReference type="ARBA" id="ARBA00022475"/>
    </source>
</evidence>
<protein>
    <recommendedName>
        <fullName evidence="16">ABC transporter</fullName>
    </recommendedName>
</protein>
<keyword evidence="15" id="KW-1185">Reference proteome</keyword>
<sequence length="737" mass="82047">MKSIIENLALVTQLYGTPIAQEALIAQVVRDQRLNVNFPSLSEVLRTYGFENSISKRALNDIPSLAVPVVAILKDEEALVITKIEGAGLNRRFHICQTDNVERVLEYHELSKIYLGYCWFVKPKITSDIRSELPEYHLPKAWFWKVIWRFKAYYGQVILATFIINFLALVSSLYVMNVYDRVIPNKTYETLWALSIGVVLAISFEFAAKMIRGHLTDIAGKKADLIISAALFRRVMALRLIDKPASSGSYANNLRDFESVREFMTSASLLVLVDLPFLFLFVFVIYLVGGQLAFVPLIIIPTVVLVGISIQPKLAARINESMRESSQRQGLIVEALDGIETLKANNATNWAQQRWDMYTAKTSASQIKVKDLSNFVVNFSVALQQLNTVFLVIVGTYLIHSQDEASRITMGALIASVILSGRALAPLAQIAGLATRFQQARLALKGVDDIVNRPIERDSERKYITLKQIQGKLTFNNVTFQYHKESPNALSKLSVTINPGEKVAILGRIGSGKSTLLKLASGLYEPVSGGITLDNVDLRQIDPNYLRNQVALFGQSPRLFLGSLRENLDIARTDNFSGDVELVNALNRFGLGALVNSHPRGLDMPLGENGQGLSGGQKQLVALARLTIKDPRVVLLDEPTSDLDQGTEEMVLQALTRWVGNRTMVVVTHRPQVLKMVNRIIVVENGQVAIDGPRDAVLAHLNKNEEQAKQRQVQASARERSAQEQEKTEQQNNEGDK</sequence>
<evidence type="ECO:0000259" key="13">
    <source>
        <dbReference type="PROSITE" id="PS50990"/>
    </source>
</evidence>
<evidence type="ECO:0000256" key="4">
    <source>
        <dbReference type="ARBA" id="ARBA00022741"/>
    </source>
</evidence>
<comment type="caution">
    <text evidence="14">The sequence shown here is derived from an EMBL/GenBank/DDBJ whole genome shotgun (WGS) entry which is preliminary data.</text>
</comment>
<feature type="transmembrane region" description="Helical" evidence="10">
    <location>
        <begin position="294"/>
        <end position="316"/>
    </location>
</feature>
<evidence type="ECO:0000313" key="14">
    <source>
        <dbReference type="EMBL" id="OOF69658.1"/>
    </source>
</evidence>
<evidence type="ECO:0000256" key="6">
    <source>
        <dbReference type="ARBA" id="ARBA00022840"/>
    </source>
</evidence>
<evidence type="ECO:0000256" key="10">
    <source>
        <dbReference type="SAM" id="Phobius"/>
    </source>
</evidence>
<dbReference type="SMART" id="SM00382">
    <property type="entry name" value="AAA"/>
    <property type="match status" value="1"/>
</dbReference>
<evidence type="ECO:0000259" key="11">
    <source>
        <dbReference type="PROSITE" id="PS50893"/>
    </source>
</evidence>
<feature type="domain" description="Peptidase C39" evidence="13">
    <location>
        <begin position="1"/>
        <end position="121"/>
    </location>
</feature>
<keyword evidence="6" id="KW-0067">ATP-binding</keyword>
<dbReference type="InterPro" id="IPR036640">
    <property type="entry name" value="ABC1_TM_sf"/>
</dbReference>
<name>A0ABX3KX99_9PAST</name>
<feature type="transmembrane region" description="Helical" evidence="10">
    <location>
        <begin position="375"/>
        <end position="399"/>
    </location>
</feature>
<comment type="subcellular location">
    <subcellularLocation>
        <location evidence="1">Cell membrane</location>
        <topology evidence="1">Multi-pass membrane protein</topology>
    </subcellularLocation>
</comment>
<keyword evidence="4" id="KW-0547">Nucleotide-binding</keyword>
<feature type="transmembrane region" description="Helical" evidence="10">
    <location>
        <begin position="191"/>
        <end position="208"/>
    </location>
</feature>
<accession>A0ABX3KX99</accession>
<dbReference type="SUPFAM" id="SSF52540">
    <property type="entry name" value="P-loop containing nucleoside triphosphate hydrolases"/>
    <property type="match status" value="1"/>
</dbReference>
<dbReference type="InterPro" id="IPR003439">
    <property type="entry name" value="ABC_transporter-like_ATP-bd"/>
</dbReference>
<dbReference type="Gene3D" id="3.40.50.300">
    <property type="entry name" value="P-loop containing nucleotide triphosphate hydrolases"/>
    <property type="match status" value="1"/>
</dbReference>
<dbReference type="InterPro" id="IPR005074">
    <property type="entry name" value="Peptidase_C39"/>
</dbReference>